<sequence>MTSREELLKKQRELEVLFRAWFEEKKKHEVLTYRRENGDLIEHYPDGTEKVIQYADRPSTAKPY</sequence>
<dbReference type="Proteomes" id="UP001148834">
    <property type="component" value="Unassembled WGS sequence"/>
</dbReference>
<evidence type="ECO:0000313" key="1">
    <source>
        <dbReference type="EMBL" id="MDD2168393.1"/>
    </source>
</evidence>
<organism evidence="1 2">
    <name type="scientific">Glaesserella parasuis</name>
    <name type="common">Haemophilus parasuis</name>
    <dbReference type="NCBI Taxonomy" id="738"/>
    <lineage>
        <taxon>Bacteria</taxon>
        <taxon>Pseudomonadati</taxon>
        <taxon>Pseudomonadota</taxon>
        <taxon>Gammaproteobacteria</taxon>
        <taxon>Pasteurellales</taxon>
        <taxon>Pasteurellaceae</taxon>
        <taxon>Glaesserella</taxon>
    </lineage>
</organism>
<evidence type="ECO:0000313" key="2">
    <source>
        <dbReference type="Proteomes" id="UP001148834"/>
    </source>
</evidence>
<dbReference type="EMBL" id="JAODIR010000035">
    <property type="protein sequence ID" value="MDD2168393.1"/>
    <property type="molecule type" value="Genomic_DNA"/>
</dbReference>
<protein>
    <submittedName>
        <fullName evidence="1">Uncharacterized protein</fullName>
    </submittedName>
</protein>
<dbReference type="AlphaFoldDB" id="A0A6M8SYV9"/>
<dbReference type="RefSeq" id="WP_075605215.1">
    <property type="nucleotide sequence ID" value="NZ_CP054198.1"/>
</dbReference>
<proteinExistence type="predicted"/>
<gene>
    <name evidence="1" type="ORF">N5925_07275</name>
</gene>
<reference evidence="1" key="1">
    <citation type="submission" date="2022-09" db="EMBL/GenBank/DDBJ databases">
        <title>Molecular characterization of Glaesserella parasuis strains circulating in commercial swine farms using whole-genome sequencing.</title>
        <authorList>
            <person name="Mugabi R."/>
            <person name="Clavijo M."/>
            <person name="Li G."/>
        </authorList>
    </citation>
    <scope>NUCLEOTIDE SEQUENCE</scope>
    <source>
        <strain evidence="1">0435-53</strain>
    </source>
</reference>
<accession>A0A6M8SYV9</accession>
<name>A0A6M8SYV9_GLAPU</name>
<comment type="caution">
    <text evidence="1">The sequence shown here is derived from an EMBL/GenBank/DDBJ whole genome shotgun (WGS) entry which is preliminary data.</text>
</comment>